<proteinExistence type="predicted"/>
<evidence type="ECO:0000313" key="4">
    <source>
        <dbReference type="Proteomes" id="UP000275078"/>
    </source>
</evidence>
<keyword evidence="4" id="KW-1185">Reference proteome</keyword>
<dbReference type="EMBL" id="ML119847">
    <property type="protein sequence ID" value="RPA72764.1"/>
    <property type="molecule type" value="Genomic_DNA"/>
</dbReference>
<sequence>EGATLPVGDAPFPHQYPQQPPPTAGETTNPVPSEAATSTTGDDEADRASRAYNQLLKPSQLTIFKSSTVVGGIWFSVCFKGPFLDVDRKHIDVSERFKGTWSQAVKLADLTTPAQFTSNVWKCFVTKFDQTLRSFYYMAIDDFIQPYYLDYTKQTAEYLLENNRFCVVASAYNNAQNHHLMFLAPQIRAFIIRMLYHNPKSPGNRYIPVKKCVDNINGNFICLIASSLKYALKSKAHGDKYFQDKHQEYFEEMLGYWGNLAEFKRDGVITDVIGKYLIANTIGNKATSNTAKLLSTAPSEAGPLTDTQLSQLDEMIKEIHKGNGEDLQKQAIPKRKKAKSTGKKKRKVKSQIECTGTSPL</sequence>
<dbReference type="InterPro" id="IPR045341">
    <property type="entry name" value="DUF6532"/>
</dbReference>
<dbReference type="AlphaFoldDB" id="A0A3N4HSW9"/>
<evidence type="ECO:0000313" key="3">
    <source>
        <dbReference type="EMBL" id="RPA72764.1"/>
    </source>
</evidence>
<feature type="compositionally biased region" description="Polar residues" evidence="1">
    <location>
        <begin position="25"/>
        <end position="40"/>
    </location>
</feature>
<dbReference type="Pfam" id="PF20149">
    <property type="entry name" value="DUF6532"/>
    <property type="match status" value="1"/>
</dbReference>
<evidence type="ECO:0000256" key="1">
    <source>
        <dbReference type="SAM" id="MobiDB-lite"/>
    </source>
</evidence>
<accession>A0A3N4HSW9</accession>
<organism evidence="3 4">
    <name type="scientific">Ascobolus immersus RN42</name>
    <dbReference type="NCBI Taxonomy" id="1160509"/>
    <lineage>
        <taxon>Eukaryota</taxon>
        <taxon>Fungi</taxon>
        <taxon>Dikarya</taxon>
        <taxon>Ascomycota</taxon>
        <taxon>Pezizomycotina</taxon>
        <taxon>Pezizomycetes</taxon>
        <taxon>Pezizales</taxon>
        <taxon>Ascobolaceae</taxon>
        <taxon>Ascobolus</taxon>
    </lineage>
</organism>
<feature type="region of interest" description="Disordered" evidence="1">
    <location>
        <begin position="1"/>
        <end position="46"/>
    </location>
</feature>
<evidence type="ECO:0000259" key="2">
    <source>
        <dbReference type="Pfam" id="PF20149"/>
    </source>
</evidence>
<dbReference type="Proteomes" id="UP000275078">
    <property type="component" value="Unassembled WGS sequence"/>
</dbReference>
<feature type="domain" description="DUF6532" evidence="2">
    <location>
        <begin position="78"/>
        <end position="239"/>
    </location>
</feature>
<protein>
    <recommendedName>
        <fullName evidence="2">DUF6532 domain-containing protein</fullName>
    </recommendedName>
</protein>
<feature type="region of interest" description="Disordered" evidence="1">
    <location>
        <begin position="321"/>
        <end position="360"/>
    </location>
</feature>
<gene>
    <name evidence="3" type="ORF">BJ508DRAFT_334707</name>
</gene>
<name>A0A3N4HSW9_ASCIM</name>
<reference evidence="3 4" key="1">
    <citation type="journal article" date="2018" name="Nat. Ecol. Evol.">
        <title>Pezizomycetes genomes reveal the molecular basis of ectomycorrhizal truffle lifestyle.</title>
        <authorList>
            <person name="Murat C."/>
            <person name="Payen T."/>
            <person name="Noel B."/>
            <person name="Kuo A."/>
            <person name="Morin E."/>
            <person name="Chen J."/>
            <person name="Kohler A."/>
            <person name="Krizsan K."/>
            <person name="Balestrini R."/>
            <person name="Da Silva C."/>
            <person name="Montanini B."/>
            <person name="Hainaut M."/>
            <person name="Levati E."/>
            <person name="Barry K.W."/>
            <person name="Belfiori B."/>
            <person name="Cichocki N."/>
            <person name="Clum A."/>
            <person name="Dockter R.B."/>
            <person name="Fauchery L."/>
            <person name="Guy J."/>
            <person name="Iotti M."/>
            <person name="Le Tacon F."/>
            <person name="Lindquist E.A."/>
            <person name="Lipzen A."/>
            <person name="Malagnac F."/>
            <person name="Mello A."/>
            <person name="Molinier V."/>
            <person name="Miyauchi S."/>
            <person name="Poulain J."/>
            <person name="Riccioni C."/>
            <person name="Rubini A."/>
            <person name="Sitrit Y."/>
            <person name="Splivallo R."/>
            <person name="Traeger S."/>
            <person name="Wang M."/>
            <person name="Zifcakova L."/>
            <person name="Wipf D."/>
            <person name="Zambonelli A."/>
            <person name="Paolocci F."/>
            <person name="Nowrousian M."/>
            <person name="Ottonello S."/>
            <person name="Baldrian P."/>
            <person name="Spatafora J.W."/>
            <person name="Henrissat B."/>
            <person name="Nagy L.G."/>
            <person name="Aury J.M."/>
            <person name="Wincker P."/>
            <person name="Grigoriev I.V."/>
            <person name="Bonfante P."/>
            <person name="Martin F.M."/>
        </authorList>
    </citation>
    <scope>NUCLEOTIDE SEQUENCE [LARGE SCALE GENOMIC DNA]</scope>
    <source>
        <strain evidence="3 4">RN42</strain>
    </source>
</reference>
<feature type="non-terminal residue" evidence="3">
    <location>
        <position position="1"/>
    </location>
</feature>
<feature type="compositionally biased region" description="Basic residues" evidence="1">
    <location>
        <begin position="332"/>
        <end position="349"/>
    </location>
</feature>